<keyword evidence="4" id="KW-1185">Reference proteome</keyword>
<evidence type="ECO:0000256" key="1">
    <source>
        <dbReference type="ARBA" id="ARBA00010609"/>
    </source>
</evidence>
<dbReference type="Gene3D" id="2.60.40.420">
    <property type="entry name" value="Cupredoxins - blue copper proteins"/>
    <property type="match status" value="3"/>
</dbReference>
<evidence type="ECO:0000259" key="2">
    <source>
        <dbReference type="Pfam" id="PF07731"/>
    </source>
</evidence>
<dbReference type="AlphaFoldDB" id="A0A3E0H5D7"/>
<dbReference type="EMBL" id="QUNO01000014">
    <property type="protein sequence ID" value="REH38024.1"/>
    <property type="molecule type" value="Genomic_DNA"/>
</dbReference>
<dbReference type="Pfam" id="PF07731">
    <property type="entry name" value="Cu-oxidase_2"/>
    <property type="match status" value="1"/>
</dbReference>
<accession>A0A3E0H5D7</accession>
<dbReference type="InterPro" id="IPR045087">
    <property type="entry name" value="Cu-oxidase_fam"/>
</dbReference>
<dbReference type="PANTHER" id="PTHR48267">
    <property type="entry name" value="CUPREDOXIN SUPERFAMILY PROTEIN"/>
    <property type="match status" value="1"/>
</dbReference>
<dbReference type="InterPro" id="IPR008972">
    <property type="entry name" value="Cupredoxin"/>
</dbReference>
<dbReference type="CDD" id="cd13868">
    <property type="entry name" value="CuRO_2_CotA_like"/>
    <property type="match status" value="1"/>
</dbReference>
<dbReference type="CDD" id="cd13844">
    <property type="entry name" value="CuRO_1_BOD_CotA_like"/>
    <property type="match status" value="1"/>
</dbReference>
<protein>
    <submittedName>
        <fullName evidence="3">Bilirubin oxidase</fullName>
    </submittedName>
</protein>
<comment type="similarity">
    <text evidence="1">Belongs to the multicopper oxidase family.</text>
</comment>
<evidence type="ECO:0000313" key="4">
    <source>
        <dbReference type="Proteomes" id="UP000256269"/>
    </source>
</evidence>
<dbReference type="PANTHER" id="PTHR48267:SF1">
    <property type="entry name" value="BILIRUBIN OXIDASE"/>
    <property type="match status" value="1"/>
</dbReference>
<name>A0A3E0H5D7_9PSEU</name>
<evidence type="ECO:0000313" key="3">
    <source>
        <dbReference type="EMBL" id="REH38024.1"/>
    </source>
</evidence>
<dbReference type="SUPFAM" id="SSF49503">
    <property type="entry name" value="Cupredoxins"/>
    <property type="match status" value="3"/>
</dbReference>
<dbReference type="InterPro" id="IPR011706">
    <property type="entry name" value="Cu-oxidase_C"/>
</dbReference>
<gene>
    <name evidence="3" type="ORF">BCF44_11449</name>
</gene>
<organism evidence="3 4">
    <name type="scientific">Kutzneria buriramensis</name>
    <dbReference type="NCBI Taxonomy" id="1045776"/>
    <lineage>
        <taxon>Bacteria</taxon>
        <taxon>Bacillati</taxon>
        <taxon>Actinomycetota</taxon>
        <taxon>Actinomycetes</taxon>
        <taxon>Pseudonocardiales</taxon>
        <taxon>Pseudonocardiaceae</taxon>
        <taxon>Kutzneria</taxon>
    </lineage>
</organism>
<dbReference type="GO" id="GO:0005507">
    <property type="term" value="F:copper ion binding"/>
    <property type="evidence" value="ECO:0007669"/>
    <property type="project" value="InterPro"/>
</dbReference>
<dbReference type="Proteomes" id="UP000256269">
    <property type="component" value="Unassembled WGS sequence"/>
</dbReference>
<reference evidence="3 4" key="1">
    <citation type="submission" date="2018-08" db="EMBL/GenBank/DDBJ databases">
        <title>Genomic Encyclopedia of Archaeal and Bacterial Type Strains, Phase II (KMG-II): from individual species to whole genera.</title>
        <authorList>
            <person name="Goeker M."/>
        </authorList>
    </citation>
    <scope>NUCLEOTIDE SEQUENCE [LARGE SCALE GENOMIC DNA]</scope>
    <source>
        <strain evidence="3 4">DSM 45791</strain>
    </source>
</reference>
<proteinExistence type="inferred from homology"/>
<feature type="domain" description="Plastocyanin-like" evidence="2">
    <location>
        <begin position="546"/>
        <end position="651"/>
    </location>
</feature>
<dbReference type="GO" id="GO:0016491">
    <property type="term" value="F:oxidoreductase activity"/>
    <property type="evidence" value="ECO:0007669"/>
    <property type="project" value="InterPro"/>
</dbReference>
<sequence>MSENRIIANGLSRRSLLRTAVSMPLTSRVLAAGGSSTAVVGSTLDPRTIPKYVTRLAALPAMPMWSSYGGVDYYVIGVRQFSQQVLPPTLPKTVVWGYGSPRNPATFHSPAFTIEARVGRPVQVMWANQLVDASGRFLPHLFAVDPTLHWANPPGGLRGRDSRPTFASTPGPYSGPVPVVTHVHGAHATEESDGYPEAWYLPPAWDIPVGYARVGSSHDRHRAMAADRFGAEWSPGAAVYRYANDQSAGTLWFHDHTLGLSRVNVHAGLAGFYLLRGGARDLPPGVLPGPAPAADDRPGTRYHELSLVVQDRSFNRDGSIFFPDSRSFAGDVPPTGPFIPASDVPPIWNPDTFGNTMVVNGRTWPVLSVEPRRYRFRLLNACNARTLLLKVVANPLAPRPAPAALSCWQIGADGGFLPRPVQTDQLLCAPAERVDVIVDFTSLPAGTELFLINEGPDVAFTGGSPGNGLTPADPATTGQVMKFVVTRQSTRDTSVPPAQLFLPPLPPLGPSRRTWRISLTARQSTAKPAVAVSYLLGTVAADGTAKPLTWADDVTERPALRTTETWELANFTGETHPIHLHQVQFRVTDRRPLTGGGPGRAPEAGETGVKDTVIAYPNEITRIDAQFDIPGRYVMHCHNLDHEDGEMMRPIQPGG</sequence>
<comment type="caution">
    <text evidence="3">The sequence shown here is derived from an EMBL/GenBank/DDBJ whole genome shotgun (WGS) entry which is preliminary data.</text>
</comment>